<comment type="caution">
    <text evidence="6">The sequence shown here is derived from an EMBL/GenBank/DDBJ whole genome shotgun (WGS) entry which is preliminary data.</text>
</comment>
<dbReference type="RefSeq" id="WP_183988794.1">
    <property type="nucleotide sequence ID" value="NZ_JACHHG010000020.1"/>
</dbReference>
<dbReference type="CDD" id="cd03786">
    <property type="entry name" value="GTB_UDP-GlcNAc_2-Epimerase"/>
    <property type="match status" value="1"/>
</dbReference>
<keyword evidence="7" id="KW-1185">Reference proteome</keyword>
<name>A0A841I6F1_9DEIO</name>
<proteinExistence type="inferred from homology"/>
<organism evidence="6 7">
    <name type="scientific">Deinobacterium chartae</name>
    <dbReference type="NCBI Taxonomy" id="521158"/>
    <lineage>
        <taxon>Bacteria</taxon>
        <taxon>Thermotogati</taxon>
        <taxon>Deinococcota</taxon>
        <taxon>Deinococci</taxon>
        <taxon>Deinococcales</taxon>
        <taxon>Deinococcaceae</taxon>
        <taxon>Deinobacterium</taxon>
    </lineage>
</organism>
<dbReference type="EMBL" id="JACHHG010000020">
    <property type="protein sequence ID" value="MBB6100058.1"/>
    <property type="molecule type" value="Genomic_DNA"/>
</dbReference>
<feature type="domain" description="UDP-N-acetylglucosamine 2-epimerase" evidence="5">
    <location>
        <begin position="23"/>
        <end position="357"/>
    </location>
</feature>
<dbReference type="NCBIfam" id="TIGR00236">
    <property type="entry name" value="wecB"/>
    <property type="match status" value="1"/>
</dbReference>
<evidence type="ECO:0000256" key="4">
    <source>
        <dbReference type="RuleBase" id="RU003513"/>
    </source>
</evidence>
<dbReference type="Pfam" id="PF02350">
    <property type="entry name" value="Epimerase_2"/>
    <property type="match status" value="1"/>
</dbReference>
<dbReference type="PANTHER" id="PTHR43174:SF2">
    <property type="entry name" value="UDP-N-ACETYLGLUCOSAMINE 2-EPIMERASE"/>
    <property type="match status" value="1"/>
</dbReference>
<evidence type="ECO:0000313" key="7">
    <source>
        <dbReference type="Proteomes" id="UP000569951"/>
    </source>
</evidence>
<evidence type="ECO:0000256" key="1">
    <source>
        <dbReference type="ARBA" id="ARBA00023235"/>
    </source>
</evidence>
<keyword evidence="1 4" id="KW-0413">Isomerase</keyword>
<comment type="similarity">
    <text evidence="2 4">Belongs to the UDP-N-acetylglucosamine 2-epimerase family.</text>
</comment>
<dbReference type="InterPro" id="IPR029767">
    <property type="entry name" value="WecB-like"/>
</dbReference>
<accession>A0A841I6F1</accession>
<reference evidence="6 7" key="1">
    <citation type="submission" date="2020-08" db="EMBL/GenBank/DDBJ databases">
        <title>Genomic Encyclopedia of Type Strains, Phase IV (KMG-IV): sequencing the most valuable type-strain genomes for metagenomic binning, comparative biology and taxonomic classification.</title>
        <authorList>
            <person name="Goeker M."/>
        </authorList>
    </citation>
    <scope>NUCLEOTIDE SEQUENCE [LARGE SCALE GENOMIC DNA]</scope>
    <source>
        <strain evidence="6 7">DSM 21458</strain>
    </source>
</reference>
<gene>
    <name evidence="6" type="ORF">HNR42_003523</name>
</gene>
<protein>
    <recommendedName>
        <fullName evidence="3">UDP-N-acetylglucosamine 2-epimerase (non-hydrolyzing)</fullName>
        <ecNumber evidence="3">5.1.3.14</ecNumber>
    </recommendedName>
</protein>
<dbReference type="GO" id="GO:0008761">
    <property type="term" value="F:UDP-N-acetylglucosamine 2-epimerase activity"/>
    <property type="evidence" value="ECO:0007669"/>
    <property type="project" value="UniProtKB-EC"/>
</dbReference>
<evidence type="ECO:0000259" key="5">
    <source>
        <dbReference type="Pfam" id="PF02350"/>
    </source>
</evidence>
<dbReference type="AlphaFoldDB" id="A0A841I6F1"/>
<dbReference type="PANTHER" id="PTHR43174">
    <property type="entry name" value="UDP-N-ACETYLGLUCOSAMINE 2-EPIMERASE"/>
    <property type="match status" value="1"/>
</dbReference>
<sequence>MKRVVVAFGTRPEATKMAPVIEALGRSEGLRPIVLVTGQHREQLYSALEVFSIRPDADLEVMTERQTLPDLVGRIVPAAARKLRELEADYVLVHGDTSTTFCVALAAFLEGIPVGHVEAGLRSGNMREPFPEEANRRLTDVLTDLDFPPTALAKLNLLREGKSEEHMLITGQTAVDAVRAVAARSALRPEWQGQRLVAVTMHRRENLPVMGELAGALRRVAEAHPEFTFVYPVHLNPAVRDAVQPHLADVPNFQLIEPLNYSEMAALMRSSELLITDSGGLQEEGAALEVPVAVLRNVTERPEGLEAGVLVLAGNESERAFEVINGLLAHPQRLAAMRGRPNPYGDGHAGERIAQAVAWRLGLGPRPQDWQA</sequence>
<evidence type="ECO:0000313" key="6">
    <source>
        <dbReference type="EMBL" id="MBB6100058.1"/>
    </source>
</evidence>
<dbReference type="SUPFAM" id="SSF53756">
    <property type="entry name" value="UDP-Glycosyltransferase/glycogen phosphorylase"/>
    <property type="match status" value="1"/>
</dbReference>
<dbReference type="InterPro" id="IPR003331">
    <property type="entry name" value="UDP_GlcNAc_Epimerase_2_dom"/>
</dbReference>
<evidence type="ECO:0000256" key="3">
    <source>
        <dbReference type="ARBA" id="ARBA00038858"/>
    </source>
</evidence>
<dbReference type="Proteomes" id="UP000569951">
    <property type="component" value="Unassembled WGS sequence"/>
</dbReference>
<evidence type="ECO:0000256" key="2">
    <source>
        <dbReference type="ARBA" id="ARBA00038209"/>
    </source>
</evidence>
<dbReference type="EC" id="5.1.3.14" evidence="3"/>
<dbReference type="Gene3D" id="3.40.50.2000">
    <property type="entry name" value="Glycogen Phosphorylase B"/>
    <property type="match status" value="2"/>
</dbReference>